<dbReference type="CDD" id="cd09607">
    <property type="entry name" value="M3B_PepF"/>
    <property type="match status" value="1"/>
</dbReference>
<dbReference type="Pfam" id="PF08439">
    <property type="entry name" value="Peptidase_M3_N"/>
    <property type="match status" value="1"/>
</dbReference>
<dbReference type="GO" id="GO:0004181">
    <property type="term" value="F:metallocarboxypeptidase activity"/>
    <property type="evidence" value="ECO:0007669"/>
    <property type="project" value="InterPro"/>
</dbReference>
<dbReference type="InterPro" id="IPR011977">
    <property type="entry name" value="Pept_M3B_clade3"/>
</dbReference>
<sequence length="654" mass="72924">MTATLSNSSASANPSATALRQTWDNSQFFAGTDDPAIATTTDQIKAAIADLRAACAPFAELIETADTLPAEKDAELIASIRNIHEQQKTLRKKLGNLSTYIYTALSVDTQDAHANCWMPIIQKLSADLSEAMTPYSVFLLRSSDRFIAAMLADPALAETAFSIHHQRKLKDQLLSVAEEQLITGLATNGLHAWGNLYSELAGTLKCQMKGDTDNTGDSDNSDDSNSTIGLAQAANLLSHPDSATRKAAWEGIRSAWREHQSAVAAGLNAINGWRLEETEKRAHTRKLHYLDKSCHQSRIERITLDALMDTTFQNRQIGHRALAAMAKALGQKQMNPWDTMAPAPAAGDQEFIHFDEAIALISDAFNQLTPEMGEFATMMARRGWIDGKPTANRATGAYCSKFYEPKEPRIFLTYEGTMTNVITLAHELGHAWHNWVMRDLSAIESRYPMTLAETASIFAETLVRDALMQRATTPAQQLEIAWQDAQSAAAFLLNIPARFEFEKRLVEARKVGALRPAQLSEMMNDSWKLWFEDSLSQYNELFWASKLHFSISSLGFYNYPYLFGYLFSLGIYAQQGTGPSLGPSDEQSNDFNQRYTRLLRDTGTMTAEELVQHHLQKDLSQPQFWQDSLSIVEQSVERFEQLVEQAIAQKAVNT</sequence>
<comment type="caution">
    <text evidence="9">The sequence shown here is derived from an EMBL/GenBank/DDBJ whole genome shotgun (WGS) entry which is preliminary data.</text>
</comment>
<evidence type="ECO:0000256" key="5">
    <source>
        <dbReference type="ARBA" id="ARBA00023049"/>
    </source>
</evidence>
<proteinExistence type="inferred from homology"/>
<gene>
    <name evidence="9" type="ORF">HLUCCA11_17495</name>
</gene>
<keyword evidence="4 6" id="KW-0862">Zinc</keyword>
<dbReference type="InterPro" id="IPR001333">
    <property type="entry name" value="Peptidase_M32_Taq"/>
</dbReference>
<evidence type="ECO:0000313" key="9">
    <source>
        <dbReference type="EMBL" id="KPQ33668.1"/>
    </source>
</evidence>
<dbReference type="AlphaFoldDB" id="A0A0P8BIZ8"/>
<comment type="similarity">
    <text evidence="6">Belongs to the peptidase M3 family.</text>
</comment>
<dbReference type="InterPro" id="IPR001567">
    <property type="entry name" value="Pept_M3A_M3B_dom"/>
</dbReference>
<dbReference type="GO" id="GO:0006508">
    <property type="term" value="P:proteolysis"/>
    <property type="evidence" value="ECO:0007669"/>
    <property type="project" value="UniProtKB-KW"/>
</dbReference>
<feature type="domain" description="Peptidase M3A/M3B catalytic" evidence="7">
    <location>
        <begin position="236"/>
        <end position="623"/>
    </location>
</feature>
<dbReference type="PATRIC" id="fig|1666911.3.peg.1298"/>
<dbReference type="InterPro" id="IPR042088">
    <property type="entry name" value="OligoPept_F_C"/>
</dbReference>
<protein>
    <submittedName>
        <fullName evidence="9">Oligoendopeptidase F</fullName>
        <ecNumber evidence="9">3.4.24.-</ecNumber>
    </submittedName>
</protein>
<evidence type="ECO:0000256" key="4">
    <source>
        <dbReference type="ARBA" id="ARBA00022833"/>
    </source>
</evidence>
<name>A0A0P8BIZ8_9CYAN</name>
<dbReference type="GO" id="GO:0004222">
    <property type="term" value="F:metalloendopeptidase activity"/>
    <property type="evidence" value="ECO:0007669"/>
    <property type="project" value="InterPro"/>
</dbReference>
<evidence type="ECO:0000256" key="1">
    <source>
        <dbReference type="ARBA" id="ARBA00022670"/>
    </source>
</evidence>
<evidence type="ECO:0000259" key="7">
    <source>
        <dbReference type="Pfam" id="PF01432"/>
    </source>
</evidence>
<feature type="domain" description="Oligopeptidase F N-terminal" evidence="8">
    <location>
        <begin position="139"/>
        <end position="205"/>
    </location>
</feature>
<dbReference type="PANTHER" id="PTHR34217">
    <property type="entry name" value="METAL-DEPENDENT CARBOXYPEPTIDASE"/>
    <property type="match status" value="1"/>
</dbReference>
<dbReference type="GO" id="GO:0046872">
    <property type="term" value="F:metal ion binding"/>
    <property type="evidence" value="ECO:0007669"/>
    <property type="project" value="UniProtKB-UniRule"/>
</dbReference>
<dbReference type="EC" id="3.4.24.-" evidence="9"/>
<comment type="cofactor">
    <cofactor evidence="6">
        <name>Zn(2+)</name>
        <dbReference type="ChEBI" id="CHEBI:29105"/>
    </cofactor>
    <text evidence="6">Binds 1 zinc ion.</text>
</comment>
<keyword evidence="3 6" id="KW-0378">Hydrolase</keyword>
<dbReference type="PANTHER" id="PTHR34217:SF1">
    <property type="entry name" value="CARBOXYPEPTIDASE 1"/>
    <property type="match status" value="1"/>
</dbReference>
<evidence type="ECO:0000256" key="2">
    <source>
        <dbReference type="ARBA" id="ARBA00022723"/>
    </source>
</evidence>
<dbReference type="InterPro" id="IPR034006">
    <property type="entry name" value="M3B_PepF_2"/>
</dbReference>
<evidence type="ECO:0000256" key="6">
    <source>
        <dbReference type="RuleBase" id="RU003435"/>
    </source>
</evidence>
<keyword evidence="5 6" id="KW-0482">Metalloprotease</keyword>
<keyword evidence="2 6" id="KW-0479">Metal-binding</keyword>
<dbReference type="Proteomes" id="UP000050465">
    <property type="component" value="Unassembled WGS sequence"/>
</dbReference>
<accession>A0A0P8BIZ8</accession>
<keyword evidence="1 6" id="KW-0645">Protease</keyword>
<dbReference type="SUPFAM" id="SSF55486">
    <property type="entry name" value="Metalloproteases ('zincins'), catalytic domain"/>
    <property type="match status" value="1"/>
</dbReference>
<dbReference type="Gene3D" id="1.10.1370.20">
    <property type="entry name" value="Oligoendopeptidase f, C-terminal domain"/>
    <property type="match status" value="1"/>
</dbReference>
<organism evidence="9 10">
    <name type="scientific">Phormidesmis priestleyi Ana</name>
    <dbReference type="NCBI Taxonomy" id="1666911"/>
    <lineage>
        <taxon>Bacteria</taxon>
        <taxon>Bacillati</taxon>
        <taxon>Cyanobacteriota</taxon>
        <taxon>Cyanophyceae</taxon>
        <taxon>Leptolyngbyales</taxon>
        <taxon>Leptolyngbyaceae</taxon>
        <taxon>Phormidesmis</taxon>
    </lineage>
</organism>
<dbReference type="InterPro" id="IPR013647">
    <property type="entry name" value="OligopepF_N_dom"/>
</dbReference>
<dbReference type="Gene3D" id="1.20.140.70">
    <property type="entry name" value="Oligopeptidase f, N-terminal domain"/>
    <property type="match status" value="1"/>
</dbReference>
<reference evidence="9 10" key="1">
    <citation type="submission" date="2015-09" db="EMBL/GenBank/DDBJ databases">
        <title>Identification and resolution of microdiversity through metagenomic sequencing of parallel consortia.</title>
        <authorList>
            <person name="Nelson W.C."/>
            <person name="Romine M.F."/>
            <person name="Lindemann S.R."/>
        </authorList>
    </citation>
    <scope>NUCLEOTIDE SEQUENCE [LARGE SCALE GENOMIC DNA]</scope>
    <source>
        <strain evidence="9">Ana</strain>
    </source>
</reference>
<dbReference type="Pfam" id="PF01432">
    <property type="entry name" value="Peptidase_M3"/>
    <property type="match status" value="1"/>
</dbReference>
<dbReference type="STRING" id="1666911.HLUCCA11_17495"/>
<evidence type="ECO:0000313" key="10">
    <source>
        <dbReference type="Proteomes" id="UP000050465"/>
    </source>
</evidence>
<dbReference type="EMBL" id="LJZR01000028">
    <property type="protein sequence ID" value="KPQ33668.1"/>
    <property type="molecule type" value="Genomic_DNA"/>
</dbReference>
<evidence type="ECO:0000256" key="3">
    <source>
        <dbReference type="ARBA" id="ARBA00022801"/>
    </source>
</evidence>
<evidence type="ECO:0000259" key="8">
    <source>
        <dbReference type="Pfam" id="PF08439"/>
    </source>
</evidence>
<dbReference type="NCBIfam" id="TIGR02290">
    <property type="entry name" value="M3_fam_3"/>
    <property type="match status" value="1"/>
</dbReference>